<dbReference type="AlphaFoldDB" id="A0A550C7G4"/>
<proteinExistence type="predicted"/>
<accession>A0A550C7G4</accession>
<dbReference type="Proteomes" id="UP000320762">
    <property type="component" value="Unassembled WGS sequence"/>
</dbReference>
<keyword evidence="2" id="KW-1185">Reference proteome</keyword>
<reference evidence="1 2" key="1">
    <citation type="journal article" date="2019" name="New Phytol.">
        <title>Comparative genomics reveals unique wood-decay strategies and fruiting body development in the Schizophyllaceae.</title>
        <authorList>
            <person name="Almasi E."/>
            <person name="Sahu N."/>
            <person name="Krizsan K."/>
            <person name="Balint B."/>
            <person name="Kovacs G.M."/>
            <person name="Kiss B."/>
            <person name="Cseklye J."/>
            <person name="Drula E."/>
            <person name="Henrissat B."/>
            <person name="Nagy I."/>
            <person name="Chovatia M."/>
            <person name="Adam C."/>
            <person name="LaButti K."/>
            <person name="Lipzen A."/>
            <person name="Riley R."/>
            <person name="Grigoriev I.V."/>
            <person name="Nagy L.G."/>
        </authorList>
    </citation>
    <scope>NUCLEOTIDE SEQUENCE [LARGE SCALE GENOMIC DNA]</scope>
    <source>
        <strain evidence="1 2">NL-1724</strain>
    </source>
</reference>
<gene>
    <name evidence="1" type="ORF">BD626DRAFT_121482</name>
</gene>
<dbReference type="InterPro" id="IPR032675">
    <property type="entry name" value="LRR_dom_sf"/>
</dbReference>
<protein>
    <recommendedName>
        <fullName evidence="3">F-box domain-containing protein</fullName>
    </recommendedName>
</protein>
<dbReference type="Gene3D" id="3.80.10.10">
    <property type="entry name" value="Ribonuclease Inhibitor"/>
    <property type="match status" value="1"/>
</dbReference>
<evidence type="ECO:0000313" key="2">
    <source>
        <dbReference type="Proteomes" id="UP000320762"/>
    </source>
</evidence>
<evidence type="ECO:0000313" key="1">
    <source>
        <dbReference type="EMBL" id="TRM60742.1"/>
    </source>
</evidence>
<comment type="caution">
    <text evidence="1">The sequence shown here is derived from an EMBL/GenBank/DDBJ whole genome shotgun (WGS) entry which is preliminary data.</text>
</comment>
<name>A0A550C7G4_9AGAR</name>
<dbReference type="EMBL" id="VDMD01000020">
    <property type="protein sequence ID" value="TRM60742.1"/>
    <property type="molecule type" value="Genomic_DNA"/>
</dbReference>
<dbReference type="OrthoDB" id="3139399at2759"/>
<evidence type="ECO:0008006" key="3">
    <source>
        <dbReference type="Google" id="ProtNLM"/>
    </source>
</evidence>
<organism evidence="1 2">
    <name type="scientific">Schizophyllum amplum</name>
    <dbReference type="NCBI Taxonomy" id="97359"/>
    <lineage>
        <taxon>Eukaryota</taxon>
        <taxon>Fungi</taxon>
        <taxon>Dikarya</taxon>
        <taxon>Basidiomycota</taxon>
        <taxon>Agaricomycotina</taxon>
        <taxon>Agaricomycetes</taxon>
        <taxon>Agaricomycetidae</taxon>
        <taxon>Agaricales</taxon>
        <taxon>Schizophyllaceae</taxon>
        <taxon>Schizophyllum</taxon>
    </lineage>
</organism>
<sequence length="406" mass="45081">MDLPQLLNLNYDVLEHVFLHCLPDEPFVHPARTAGPLLVSHVCSSWRQQAISMPALWASIDIHVTRRGVSPSPEVIAAWLGRSGTRPLRIRLSVPEKPGVEGWQNSEIAFRAILPFHRRWQKLELRLRLFLPLQVLDEVAPEALTELRALHVVVPGTLDDAWKHLRRILDGVSHLEYLGLEADLSEHLPAGPLPFAALRALDMHNVALPVVDCLHVLESAQALESLMLRIAVAPAATVLPGVKHSTLLQLSLYSVALDADAFLDAATLPNLRNMTIICGHRIPPNKFTSFFRRSRCRLRCLHLCTPVDDADTVVQILRNCSTTLESFHLGLLCDEALPMDALLQALIIEDEDQYEDVFCPRLHSLLLGPGSVVESEVANAFLHSRARTARPGVAKLDAVIMRVNGN</sequence>